<reference evidence="1" key="1">
    <citation type="journal article" date="2007" name="PLoS Biol.">
        <title>Rate of evolution in brain-expressed genes in humans and other primates.</title>
        <authorList>
            <person name="Wang H.-Y."/>
            <person name="Chien H.-C."/>
            <person name="Osada N."/>
            <person name="Hashimoto K."/>
            <person name="Sugano S."/>
            <person name="Gojobori T."/>
            <person name="Chou C.-K."/>
            <person name="Tsai S.-F."/>
            <person name="Wu C.-I."/>
            <person name="Shen C.-K.J."/>
        </authorList>
    </citation>
    <scope>NUCLEOTIDE SEQUENCE</scope>
</reference>
<proteinExistence type="evidence at transcript level"/>
<evidence type="ECO:0000313" key="1">
    <source>
        <dbReference type="EMBL" id="BAE89000.1"/>
    </source>
</evidence>
<sequence>MPPHWLSTFSNISSGFLKGRAPGQQKASLPLPLQWYYTCYPQTNKVTKNLNALSIPPTSCS</sequence>
<dbReference type="AlphaFoldDB" id="I7GB75"/>
<accession>I7GB75</accession>
<name>I7GB75_MACFA</name>
<protein>
    <submittedName>
        <fullName evidence="1">Macaca fascicularis brain cDNA, clone: QflA-16018</fullName>
    </submittedName>
</protein>
<organism evidence="1">
    <name type="scientific">Macaca fascicularis</name>
    <name type="common">Crab-eating macaque</name>
    <name type="synonym">Cynomolgus monkey</name>
    <dbReference type="NCBI Taxonomy" id="9541"/>
    <lineage>
        <taxon>Eukaryota</taxon>
        <taxon>Metazoa</taxon>
        <taxon>Chordata</taxon>
        <taxon>Craniata</taxon>
        <taxon>Vertebrata</taxon>
        <taxon>Euteleostomi</taxon>
        <taxon>Mammalia</taxon>
        <taxon>Eutheria</taxon>
        <taxon>Euarchontoglires</taxon>
        <taxon>Primates</taxon>
        <taxon>Haplorrhini</taxon>
        <taxon>Catarrhini</taxon>
        <taxon>Cercopithecidae</taxon>
        <taxon>Cercopithecinae</taxon>
        <taxon>Macaca</taxon>
    </lineage>
</organism>
<dbReference type="EMBL" id="AB171937">
    <property type="protein sequence ID" value="BAE89000.1"/>
    <property type="molecule type" value="mRNA"/>
</dbReference>